<evidence type="ECO:0000259" key="13">
    <source>
        <dbReference type="PROSITE" id="PS51285"/>
    </source>
</evidence>
<accession>A0A7R9EAB8</accession>
<protein>
    <recommendedName>
        <fullName evidence="2">non-specific serine/threonine protein kinase</fullName>
        <ecNumber evidence="2">2.7.11.1</ecNumber>
    </recommendedName>
</protein>
<dbReference type="SUPFAM" id="SSF56112">
    <property type="entry name" value="Protein kinase-like (PK-like)"/>
    <property type="match status" value="1"/>
</dbReference>
<keyword evidence="7" id="KW-0418">Kinase</keyword>
<dbReference type="Pfam" id="PF00069">
    <property type="entry name" value="Pkinase"/>
    <property type="match status" value="1"/>
</dbReference>
<dbReference type="InterPro" id="IPR011009">
    <property type="entry name" value="Kinase-like_dom_sf"/>
</dbReference>
<dbReference type="EC" id="2.7.11.1" evidence="2"/>
<dbReference type="GO" id="GO:0005524">
    <property type="term" value="F:ATP binding"/>
    <property type="evidence" value="ECO:0007669"/>
    <property type="project" value="UniProtKB-UniRule"/>
</dbReference>
<evidence type="ECO:0000256" key="6">
    <source>
        <dbReference type="ARBA" id="ARBA00022741"/>
    </source>
</evidence>
<dbReference type="SMART" id="SM00133">
    <property type="entry name" value="S_TK_X"/>
    <property type="match status" value="1"/>
</dbReference>
<gene>
    <name evidence="14" type="ORF">TMSB3V08_LOCUS6200</name>
</gene>
<feature type="domain" description="Protein kinase" evidence="12">
    <location>
        <begin position="96"/>
        <end position="395"/>
    </location>
</feature>
<proteinExistence type="inferred from homology"/>
<evidence type="ECO:0000259" key="12">
    <source>
        <dbReference type="PROSITE" id="PS50011"/>
    </source>
</evidence>
<evidence type="ECO:0000313" key="14">
    <source>
        <dbReference type="EMBL" id="CAD7429422.1"/>
    </source>
</evidence>
<dbReference type="Gene3D" id="1.10.510.10">
    <property type="entry name" value="Transferase(Phosphotransferase) domain 1"/>
    <property type="match status" value="2"/>
</dbReference>
<dbReference type="InterPro" id="IPR000961">
    <property type="entry name" value="AGC-kinase_C"/>
</dbReference>
<dbReference type="SMART" id="SM00220">
    <property type="entry name" value="S_TKc"/>
    <property type="match status" value="1"/>
</dbReference>
<evidence type="ECO:0000256" key="10">
    <source>
        <dbReference type="ARBA" id="ARBA00048679"/>
    </source>
</evidence>
<dbReference type="GO" id="GO:0004674">
    <property type="term" value="F:protein serine/threonine kinase activity"/>
    <property type="evidence" value="ECO:0007669"/>
    <property type="project" value="UniProtKB-KW"/>
</dbReference>
<keyword evidence="5" id="KW-0808">Transferase</keyword>
<evidence type="ECO:0000256" key="3">
    <source>
        <dbReference type="ARBA" id="ARBA00022527"/>
    </source>
</evidence>
<evidence type="ECO:0000256" key="4">
    <source>
        <dbReference type="ARBA" id="ARBA00022553"/>
    </source>
</evidence>
<dbReference type="Gene3D" id="3.30.200.20">
    <property type="entry name" value="Phosphorylase Kinase, domain 1"/>
    <property type="match status" value="2"/>
</dbReference>
<keyword evidence="3" id="KW-0723">Serine/threonine-protein kinase</keyword>
<dbReference type="Pfam" id="PF00433">
    <property type="entry name" value="Pkinase_C"/>
    <property type="match status" value="1"/>
</dbReference>
<dbReference type="FunFam" id="3.30.200.20:FF:000686">
    <property type="entry name" value="Ribosomal protein S6 kinase"/>
    <property type="match status" value="1"/>
</dbReference>
<dbReference type="EMBL" id="OB794069">
    <property type="protein sequence ID" value="CAD7429422.1"/>
    <property type="molecule type" value="Genomic_DNA"/>
</dbReference>
<comment type="similarity">
    <text evidence="1">Belongs to the protein kinase superfamily. AGC Ser/Thr protein kinase family. S6 kinase subfamily.</text>
</comment>
<evidence type="ECO:0000256" key="2">
    <source>
        <dbReference type="ARBA" id="ARBA00012513"/>
    </source>
</evidence>
<evidence type="ECO:0000256" key="5">
    <source>
        <dbReference type="ARBA" id="ARBA00022679"/>
    </source>
</evidence>
<keyword evidence="8 11" id="KW-0067">ATP-binding</keyword>
<organism evidence="14">
    <name type="scientific">Timema monikensis</name>
    <dbReference type="NCBI Taxonomy" id="170555"/>
    <lineage>
        <taxon>Eukaryota</taxon>
        <taxon>Metazoa</taxon>
        <taxon>Ecdysozoa</taxon>
        <taxon>Arthropoda</taxon>
        <taxon>Hexapoda</taxon>
        <taxon>Insecta</taxon>
        <taxon>Pterygota</taxon>
        <taxon>Neoptera</taxon>
        <taxon>Polyneoptera</taxon>
        <taxon>Phasmatodea</taxon>
        <taxon>Timematodea</taxon>
        <taxon>Timematoidea</taxon>
        <taxon>Timematidae</taxon>
        <taxon>Timema</taxon>
    </lineage>
</organism>
<dbReference type="PROSITE" id="PS00018">
    <property type="entry name" value="EF_HAND_1"/>
    <property type="match status" value="1"/>
</dbReference>
<keyword evidence="6 11" id="KW-0547">Nucleotide-binding</keyword>
<feature type="domain" description="AGC-kinase C-terminal" evidence="13">
    <location>
        <begin position="255"/>
        <end position="325"/>
    </location>
</feature>
<dbReference type="InterPro" id="IPR000719">
    <property type="entry name" value="Prot_kinase_dom"/>
</dbReference>
<keyword evidence="4" id="KW-0597">Phosphoprotein</keyword>
<sequence length="395" mass="43555">MAGVFDIDIDNPDVNQDDSDDDAIDLEELANALVVLSLTAEDGEIELANALVVLSSTAEDGEIEVRISAGSEDCETVQLSEQNVNTGKEKTGPQDFELRKVLGKGGYGKVFQVRKVTGQDSGTIFAMKVLRKASIVRNQKDTAHTKAERNILEAVKHPFIVDLIYAFQTGGKLYLILEYLSGGELFMHLEREGIFLEDTAWAPEILTRSGHGKAVDWWSLGALMYDMLTGARQVSQRLGSALGDGEAIKVHPFFKHISWADVVSRKLEPPFKPSLSSEDDVSQFDTKFTKQTPIDSPDESTLSESANMVFQGFTYVAPSVLEEMYKPPRIVKARSPRKSAFPPPSMRNPFSPRHHLSPAGFAFSHHARDFPMGTPLGASCQEEMMEVQVQGLPHV</sequence>
<dbReference type="InterPro" id="IPR017892">
    <property type="entry name" value="Pkinase_C"/>
</dbReference>
<dbReference type="PROSITE" id="PS00107">
    <property type="entry name" value="PROTEIN_KINASE_ATP"/>
    <property type="match status" value="1"/>
</dbReference>
<comment type="catalytic activity">
    <reaction evidence="10">
        <text>L-seryl-[protein] + ATP = O-phospho-L-seryl-[protein] + ADP + H(+)</text>
        <dbReference type="Rhea" id="RHEA:17989"/>
        <dbReference type="Rhea" id="RHEA-COMP:9863"/>
        <dbReference type="Rhea" id="RHEA-COMP:11604"/>
        <dbReference type="ChEBI" id="CHEBI:15378"/>
        <dbReference type="ChEBI" id="CHEBI:29999"/>
        <dbReference type="ChEBI" id="CHEBI:30616"/>
        <dbReference type="ChEBI" id="CHEBI:83421"/>
        <dbReference type="ChEBI" id="CHEBI:456216"/>
        <dbReference type="EC" id="2.7.11.1"/>
    </reaction>
</comment>
<dbReference type="InterPro" id="IPR017441">
    <property type="entry name" value="Protein_kinase_ATP_BS"/>
</dbReference>
<evidence type="ECO:0000256" key="7">
    <source>
        <dbReference type="ARBA" id="ARBA00022777"/>
    </source>
</evidence>
<evidence type="ECO:0000256" key="8">
    <source>
        <dbReference type="ARBA" id="ARBA00022840"/>
    </source>
</evidence>
<reference evidence="14" key="1">
    <citation type="submission" date="2020-11" db="EMBL/GenBank/DDBJ databases">
        <authorList>
            <person name="Tran Van P."/>
        </authorList>
    </citation>
    <scope>NUCLEOTIDE SEQUENCE</scope>
</reference>
<feature type="binding site" evidence="11">
    <location>
        <position position="128"/>
    </location>
    <ligand>
        <name>ATP</name>
        <dbReference type="ChEBI" id="CHEBI:30616"/>
    </ligand>
</feature>
<evidence type="ECO:0000256" key="9">
    <source>
        <dbReference type="ARBA" id="ARBA00047899"/>
    </source>
</evidence>
<dbReference type="AlphaFoldDB" id="A0A7R9EAB8"/>
<dbReference type="PANTHER" id="PTHR24351">
    <property type="entry name" value="RIBOSOMAL PROTEIN S6 KINASE"/>
    <property type="match status" value="1"/>
</dbReference>
<name>A0A7R9EAB8_9NEOP</name>
<dbReference type="PROSITE" id="PS51285">
    <property type="entry name" value="AGC_KINASE_CTER"/>
    <property type="match status" value="1"/>
</dbReference>
<dbReference type="InterPro" id="IPR018247">
    <property type="entry name" value="EF_Hand_1_Ca_BS"/>
</dbReference>
<evidence type="ECO:0000256" key="1">
    <source>
        <dbReference type="ARBA" id="ARBA00009804"/>
    </source>
</evidence>
<dbReference type="PROSITE" id="PS50011">
    <property type="entry name" value="PROTEIN_KINASE_DOM"/>
    <property type="match status" value="1"/>
</dbReference>
<comment type="catalytic activity">
    <reaction evidence="9">
        <text>L-threonyl-[protein] + ATP = O-phospho-L-threonyl-[protein] + ADP + H(+)</text>
        <dbReference type="Rhea" id="RHEA:46608"/>
        <dbReference type="Rhea" id="RHEA-COMP:11060"/>
        <dbReference type="Rhea" id="RHEA-COMP:11605"/>
        <dbReference type="ChEBI" id="CHEBI:15378"/>
        <dbReference type="ChEBI" id="CHEBI:30013"/>
        <dbReference type="ChEBI" id="CHEBI:30616"/>
        <dbReference type="ChEBI" id="CHEBI:61977"/>
        <dbReference type="ChEBI" id="CHEBI:456216"/>
        <dbReference type="EC" id="2.7.11.1"/>
    </reaction>
</comment>
<evidence type="ECO:0000256" key="11">
    <source>
        <dbReference type="PROSITE-ProRule" id="PRU10141"/>
    </source>
</evidence>